<keyword evidence="4" id="KW-0547">Nucleotide-binding</keyword>
<dbReference type="SUPFAM" id="SSF53613">
    <property type="entry name" value="Ribokinase-like"/>
    <property type="match status" value="1"/>
</dbReference>
<gene>
    <name evidence="16" type="primary">LOC109469831</name>
</gene>
<evidence type="ECO:0000313" key="15">
    <source>
        <dbReference type="Proteomes" id="UP000515135"/>
    </source>
</evidence>
<comment type="pathway">
    <text evidence="8">Carbohydrate metabolism; fructose metabolism.</text>
</comment>
<evidence type="ECO:0000256" key="9">
    <source>
        <dbReference type="ARBA" id="ARBA00057271"/>
    </source>
</evidence>
<dbReference type="GO" id="GO:0004454">
    <property type="term" value="F:ketohexokinase activity"/>
    <property type="evidence" value="ECO:0007669"/>
    <property type="project" value="UniProtKB-EC"/>
</dbReference>
<dbReference type="EC" id="2.7.1.3" evidence="10"/>
<evidence type="ECO:0000256" key="4">
    <source>
        <dbReference type="ARBA" id="ARBA00022741"/>
    </source>
</evidence>
<dbReference type="GO" id="GO:0005524">
    <property type="term" value="F:ATP binding"/>
    <property type="evidence" value="ECO:0007669"/>
    <property type="project" value="UniProtKB-KW"/>
</dbReference>
<comment type="subunit">
    <text evidence="2">Homodimer.</text>
</comment>
<dbReference type="GO" id="GO:0006753">
    <property type="term" value="P:nucleoside phosphate metabolic process"/>
    <property type="evidence" value="ECO:0007669"/>
    <property type="project" value="UniProtKB-ARBA"/>
</dbReference>
<evidence type="ECO:0000256" key="3">
    <source>
        <dbReference type="ARBA" id="ARBA00022679"/>
    </source>
</evidence>
<feature type="chain" id="PRO_5027833089" description="Ketohexokinase" evidence="13">
    <location>
        <begin position="28"/>
        <end position="304"/>
    </location>
</feature>
<keyword evidence="13" id="KW-0732">Signal</keyword>
<evidence type="ECO:0000256" key="6">
    <source>
        <dbReference type="ARBA" id="ARBA00022840"/>
    </source>
</evidence>
<dbReference type="InterPro" id="IPR011611">
    <property type="entry name" value="PfkB_dom"/>
</dbReference>
<evidence type="ECO:0000256" key="2">
    <source>
        <dbReference type="ARBA" id="ARBA00011738"/>
    </source>
</evidence>
<evidence type="ECO:0000256" key="8">
    <source>
        <dbReference type="ARBA" id="ARBA00037915"/>
    </source>
</evidence>
<organism evidence="15 16">
    <name type="scientific">Branchiostoma belcheri</name>
    <name type="common">Amphioxus</name>
    <dbReference type="NCBI Taxonomy" id="7741"/>
    <lineage>
        <taxon>Eukaryota</taxon>
        <taxon>Metazoa</taxon>
        <taxon>Chordata</taxon>
        <taxon>Cephalochordata</taxon>
        <taxon>Leptocardii</taxon>
        <taxon>Amphioxiformes</taxon>
        <taxon>Branchiostomatidae</taxon>
        <taxon>Branchiostoma</taxon>
    </lineage>
</organism>
<dbReference type="RefSeq" id="XP_019624113.1">
    <property type="nucleotide sequence ID" value="XM_019768554.1"/>
</dbReference>
<comment type="function">
    <text evidence="9">Catalyzes the phosphorylation of the ketose sugar fructose to fructose-1-phosphate.</text>
</comment>
<dbReference type="GO" id="GO:0006000">
    <property type="term" value="P:fructose metabolic process"/>
    <property type="evidence" value="ECO:0007669"/>
    <property type="project" value="InterPro"/>
</dbReference>
<evidence type="ECO:0000256" key="12">
    <source>
        <dbReference type="ARBA" id="ARBA00079845"/>
    </source>
</evidence>
<protein>
    <recommendedName>
        <fullName evidence="11">Ketohexokinase</fullName>
        <ecNumber evidence="10">2.7.1.3</ecNumber>
    </recommendedName>
    <alternativeName>
        <fullName evidence="12">Hepatic fructokinase</fullName>
    </alternativeName>
</protein>
<dbReference type="FunFam" id="3.40.1190.20:FF:000018">
    <property type="entry name" value="Ketohexokinase"/>
    <property type="match status" value="1"/>
</dbReference>
<proteinExistence type="inferred from homology"/>
<evidence type="ECO:0000256" key="10">
    <source>
        <dbReference type="ARBA" id="ARBA00066426"/>
    </source>
</evidence>
<comment type="similarity">
    <text evidence="1">Belongs to the carbohydrate kinase PfkB family.</text>
</comment>
<dbReference type="InterPro" id="IPR002173">
    <property type="entry name" value="Carboh/pur_kinase_PfkB_CS"/>
</dbReference>
<name>A0A6P4YI68_BRABE</name>
<keyword evidence="3" id="KW-0808">Transferase</keyword>
<dbReference type="GeneID" id="109469831"/>
<evidence type="ECO:0000259" key="14">
    <source>
        <dbReference type="Pfam" id="PF00294"/>
    </source>
</evidence>
<accession>A0A6P4YI68</accession>
<dbReference type="CDD" id="cd01939">
    <property type="entry name" value="Ketohexokinase"/>
    <property type="match status" value="1"/>
</dbReference>
<dbReference type="AlphaFoldDB" id="A0A6P4YI68"/>
<feature type="domain" description="Carbohydrate kinase PfkB" evidence="14">
    <location>
        <begin position="10"/>
        <end position="298"/>
    </location>
</feature>
<evidence type="ECO:0000256" key="5">
    <source>
        <dbReference type="ARBA" id="ARBA00022777"/>
    </source>
</evidence>
<dbReference type="InterPro" id="IPR034093">
    <property type="entry name" value="KHK"/>
</dbReference>
<evidence type="ECO:0000256" key="11">
    <source>
        <dbReference type="ARBA" id="ARBA00070614"/>
    </source>
</evidence>
<sequence>MSATGKGRKRVLMVGLLCQDILNLVDHYPTEDEDVRCVNQFWQKGGNAANSACVLSSLGEPTEYLGTVSSRPEARCALQELQDFGVLTEHVVYSDCPIPTSCVIINTQTGSRTIVHGGRNMAELTAADFSSLDLNHYKWIHFEGRNTAEVCKMMEIVEEFNRNVVTPDDAITLSTECEKPKYNMGYLIPKVDVLFMSKEYAESCGFSSAEETVKSLLQRVKKGSTVLCTWGDQGADGITPEGTHYHCKAFPPEKVVDTLGAGDTFNAAVISGLCRSSSLEKALRLGCRIAGQKCGQFGYKNLHS</sequence>
<dbReference type="PROSITE" id="PS00584">
    <property type="entry name" value="PFKB_KINASES_2"/>
    <property type="match status" value="1"/>
</dbReference>
<evidence type="ECO:0000256" key="13">
    <source>
        <dbReference type="SAM" id="SignalP"/>
    </source>
</evidence>
<keyword evidence="6" id="KW-0067">ATP-binding</keyword>
<evidence type="ECO:0000256" key="7">
    <source>
        <dbReference type="ARBA" id="ARBA00023277"/>
    </source>
</evidence>
<evidence type="ECO:0000313" key="16">
    <source>
        <dbReference type="RefSeq" id="XP_019624113.1"/>
    </source>
</evidence>
<keyword evidence="15" id="KW-1185">Reference proteome</keyword>
<dbReference type="Gene3D" id="3.40.1190.20">
    <property type="match status" value="1"/>
</dbReference>
<dbReference type="InterPro" id="IPR029056">
    <property type="entry name" value="Ribokinase-like"/>
</dbReference>
<dbReference type="OrthoDB" id="204058at2759"/>
<dbReference type="Proteomes" id="UP000515135">
    <property type="component" value="Unplaced"/>
</dbReference>
<dbReference type="PANTHER" id="PTHR42774:SF3">
    <property type="entry name" value="KETOHEXOKINASE"/>
    <property type="match status" value="1"/>
</dbReference>
<keyword evidence="7" id="KW-0119">Carbohydrate metabolism</keyword>
<dbReference type="KEGG" id="bbel:109469831"/>
<dbReference type="InterPro" id="IPR052562">
    <property type="entry name" value="Ketohexokinase-related"/>
</dbReference>
<evidence type="ECO:0000256" key="1">
    <source>
        <dbReference type="ARBA" id="ARBA00010688"/>
    </source>
</evidence>
<dbReference type="PANTHER" id="PTHR42774">
    <property type="entry name" value="PHOSPHOTRANSFERASE SYSTEM TRANSPORT PROTEIN"/>
    <property type="match status" value="1"/>
</dbReference>
<reference evidence="16" key="1">
    <citation type="submission" date="2025-08" db="UniProtKB">
        <authorList>
            <consortium name="RefSeq"/>
        </authorList>
    </citation>
    <scope>IDENTIFICATION</scope>
    <source>
        <tissue evidence="16">Gonad</tissue>
    </source>
</reference>
<feature type="signal peptide" evidence="13">
    <location>
        <begin position="1"/>
        <end position="27"/>
    </location>
</feature>
<dbReference type="Pfam" id="PF00294">
    <property type="entry name" value="PfkB"/>
    <property type="match status" value="1"/>
</dbReference>
<keyword evidence="5" id="KW-0418">Kinase</keyword>